<dbReference type="Proteomes" id="UP001501752">
    <property type="component" value="Unassembled WGS sequence"/>
</dbReference>
<comment type="caution">
    <text evidence="2">The sequence shown here is derived from an EMBL/GenBank/DDBJ whole genome shotgun (WGS) entry which is preliminary data.</text>
</comment>
<name>A0ABP9EHR0_9ACTN</name>
<dbReference type="InterPro" id="IPR023286">
    <property type="entry name" value="ABATE_dom_sf"/>
</dbReference>
<accession>A0ABP9EHR0</accession>
<keyword evidence="3" id="KW-1185">Reference proteome</keyword>
<evidence type="ECO:0000313" key="3">
    <source>
        <dbReference type="Proteomes" id="UP001501752"/>
    </source>
</evidence>
<evidence type="ECO:0000259" key="1">
    <source>
        <dbReference type="Pfam" id="PF11706"/>
    </source>
</evidence>
<protein>
    <submittedName>
        <fullName evidence="2">CGNR zinc finger domain-containing protein</fullName>
    </submittedName>
</protein>
<organism evidence="2 3">
    <name type="scientific">Kitasatospora terrestris</name>
    <dbReference type="NCBI Taxonomy" id="258051"/>
    <lineage>
        <taxon>Bacteria</taxon>
        <taxon>Bacillati</taxon>
        <taxon>Actinomycetota</taxon>
        <taxon>Actinomycetes</taxon>
        <taxon>Kitasatosporales</taxon>
        <taxon>Streptomycetaceae</taxon>
        <taxon>Kitasatospora</taxon>
    </lineage>
</organism>
<dbReference type="Gene3D" id="1.10.3300.10">
    <property type="entry name" value="Jann2411-like domain"/>
    <property type="match status" value="1"/>
</dbReference>
<feature type="domain" description="Zinc finger CGNR" evidence="1">
    <location>
        <begin position="152"/>
        <end position="191"/>
    </location>
</feature>
<dbReference type="SUPFAM" id="SSF160904">
    <property type="entry name" value="Jann2411-like"/>
    <property type="match status" value="1"/>
</dbReference>
<dbReference type="PANTHER" id="PTHR35525">
    <property type="entry name" value="BLL6575 PROTEIN"/>
    <property type="match status" value="1"/>
</dbReference>
<dbReference type="InterPro" id="IPR021005">
    <property type="entry name" value="Znf_CGNR"/>
</dbReference>
<dbReference type="EMBL" id="BAABIS010000001">
    <property type="protein sequence ID" value="GAA4875096.1"/>
    <property type="molecule type" value="Genomic_DNA"/>
</dbReference>
<dbReference type="Pfam" id="PF11706">
    <property type="entry name" value="zf-CGNR"/>
    <property type="match status" value="1"/>
</dbReference>
<gene>
    <name evidence="2" type="ORF">GCM10023235_62930</name>
</gene>
<evidence type="ECO:0000313" key="2">
    <source>
        <dbReference type="EMBL" id="GAA4875096.1"/>
    </source>
</evidence>
<reference evidence="3" key="1">
    <citation type="journal article" date="2019" name="Int. J. Syst. Evol. Microbiol.">
        <title>The Global Catalogue of Microorganisms (GCM) 10K type strain sequencing project: providing services to taxonomists for standard genome sequencing and annotation.</title>
        <authorList>
            <consortium name="The Broad Institute Genomics Platform"/>
            <consortium name="The Broad Institute Genome Sequencing Center for Infectious Disease"/>
            <person name="Wu L."/>
            <person name="Ma J."/>
        </authorList>
    </citation>
    <scope>NUCLEOTIDE SEQUENCE [LARGE SCALE GENOMIC DNA]</scope>
    <source>
        <strain evidence="3">JCM 13006</strain>
    </source>
</reference>
<proteinExistence type="predicted"/>
<dbReference type="RefSeq" id="WP_345700281.1">
    <property type="nucleotide sequence ID" value="NZ_BAABIS010000001.1"/>
</dbReference>
<dbReference type="PANTHER" id="PTHR35525:SF3">
    <property type="entry name" value="BLL6575 PROTEIN"/>
    <property type="match status" value="1"/>
</dbReference>
<dbReference type="Pfam" id="PF07336">
    <property type="entry name" value="ABATE"/>
    <property type="match status" value="1"/>
</dbReference>
<dbReference type="InterPro" id="IPR010852">
    <property type="entry name" value="ABATE"/>
</dbReference>
<sequence>MTERVLALELASTVRHDGHGGVADDLTTPAELDGWVRDRADALDAGGFTADEAALAEVRALREAVRALFARAVSPAPPSPADAHRLLPLDRALERINTAAARRPVAPRLEWAEQAPPALVQLGAAADPLTRVTAALARATAEFLAGPGREQLRACTAPRCVRYFLKGHGRQEYCKPSCSNRARVARHYRRQKAVSADWETGDIATELPRS</sequence>